<feature type="domain" description="Carrier" evidence="5">
    <location>
        <begin position="656"/>
        <end position="730"/>
    </location>
</feature>
<dbReference type="NCBIfam" id="TIGR01686">
    <property type="entry name" value="FkbH"/>
    <property type="match status" value="1"/>
</dbReference>
<dbReference type="Proteomes" id="UP000003688">
    <property type="component" value="Unassembled WGS sequence"/>
</dbReference>
<evidence type="ECO:0000259" key="5">
    <source>
        <dbReference type="PROSITE" id="PS50075"/>
    </source>
</evidence>
<dbReference type="GO" id="GO:0031177">
    <property type="term" value="F:phosphopantetheine binding"/>
    <property type="evidence" value="ECO:0007669"/>
    <property type="project" value="TreeGrafter"/>
</dbReference>
<evidence type="ECO:0000256" key="2">
    <source>
        <dbReference type="ARBA" id="ARBA00022450"/>
    </source>
</evidence>
<gene>
    <name evidence="6" type="ORF">Cflav_PD1348</name>
</gene>
<evidence type="ECO:0000256" key="4">
    <source>
        <dbReference type="SAM" id="MobiDB-lite"/>
    </source>
</evidence>
<evidence type="ECO:0000256" key="3">
    <source>
        <dbReference type="ARBA" id="ARBA00022553"/>
    </source>
</evidence>
<dbReference type="Gene3D" id="3.40.50.1110">
    <property type="entry name" value="SGNH hydrolase"/>
    <property type="match status" value="1"/>
</dbReference>
<dbReference type="InterPro" id="IPR036514">
    <property type="entry name" value="SGNH_hydro_sf"/>
</dbReference>
<evidence type="ECO:0000256" key="1">
    <source>
        <dbReference type="ARBA" id="ARBA00001957"/>
    </source>
</evidence>
<name>B9XQ12_PEDPL</name>
<comment type="cofactor">
    <cofactor evidence="1">
        <name>pantetheine 4'-phosphate</name>
        <dbReference type="ChEBI" id="CHEBI:47942"/>
    </cofactor>
</comment>
<dbReference type="NCBIfam" id="TIGR01681">
    <property type="entry name" value="HAD-SF-IIIC"/>
    <property type="match status" value="1"/>
</dbReference>
<dbReference type="GO" id="GO:0043041">
    <property type="term" value="P:amino acid activation for nonribosomal peptide biosynthetic process"/>
    <property type="evidence" value="ECO:0007669"/>
    <property type="project" value="TreeGrafter"/>
</dbReference>
<dbReference type="PANTHER" id="PTHR45527:SF1">
    <property type="entry name" value="FATTY ACID SYNTHASE"/>
    <property type="match status" value="1"/>
</dbReference>
<keyword evidence="7" id="KW-1185">Reference proteome</keyword>
<dbReference type="AlphaFoldDB" id="B9XQ12"/>
<dbReference type="Gene3D" id="3.40.50.1000">
    <property type="entry name" value="HAD superfamily/HAD-like"/>
    <property type="match status" value="1"/>
</dbReference>
<protein>
    <submittedName>
        <fullName evidence="6">FkbH like protein</fullName>
    </submittedName>
</protein>
<dbReference type="Pfam" id="PF00550">
    <property type="entry name" value="PP-binding"/>
    <property type="match status" value="1"/>
</dbReference>
<dbReference type="PROSITE" id="PS50075">
    <property type="entry name" value="CARRIER"/>
    <property type="match status" value="1"/>
</dbReference>
<evidence type="ECO:0000313" key="6">
    <source>
        <dbReference type="EMBL" id="EEF58109.1"/>
    </source>
</evidence>
<dbReference type="STRING" id="320771.Cflav_PD1348"/>
<dbReference type="InterPro" id="IPR023214">
    <property type="entry name" value="HAD_sf"/>
</dbReference>
<sequence length="730" mass="81465">MLRSRIGLVHRPTTSPPTPGAFRLATAPKPLTIMLRPPPPQTHLDAAARQSGQFILAIAATFTAEPLEETFQFWMHELELAGEVRFAPYNQVFQQLLDPASLLATNQCGLNILLLRWEDLGNSSAGHERERAARELLLILKTAISRGTVPWLACLCPASNSALANPSLAETIISLDKLFTAELVGLKNIHLVTPADLLNLYPVPQYDDPQASRLGQLPYTPACYSALATLIIRKTHALTRRPKKVIALDCDQTLWGGICGEDGPLGVELTPSHLALQKFMRAQHDAGMLLCLCSKNNDAEVAEVFRSRPEMQLRPEHFAARRVNWQAKSANLHSLAHELNLGLDSFVLLDDNPLECAEVEAHCPETLALQLPEDLAEWPRFLQHIWALDHWNVTSEDRGRNAMYQQNRLREQSQAAAPTLADFLDGLKLQIHIEPARPEQFSRVSQLTHRTNQFNCTTQRRSEEEILKLHRENPAHILTVTVRDRFGDYGLTGVITYQTSHDTLTVDTFLLSCRVLGKGVEHRMLACLGQIAQKIGVRNVEIPFLPTARNQPAFDFLNRISATACHGIGDNSPFRFPTDLAAAVVHNPEVPESPRTSAALPAPASTAILMDGDPPALRPARYRWIIRHARDPEQILKLVEARHPAPIPSPASAHIPPATETQRQLCDLWQQVLRLERVSIRDDFFELGGNSQLAVRLLARWEKLTGKKLQFVTIFKSPTIEQLARVADET</sequence>
<dbReference type="GO" id="GO:0005829">
    <property type="term" value="C:cytosol"/>
    <property type="evidence" value="ECO:0007669"/>
    <property type="project" value="TreeGrafter"/>
</dbReference>
<comment type="caution">
    <text evidence="6">The sequence shown here is derived from an EMBL/GenBank/DDBJ whole genome shotgun (WGS) entry which is preliminary data.</text>
</comment>
<dbReference type="FunFam" id="1.10.1200.10:FF:000005">
    <property type="entry name" value="Nonribosomal peptide synthetase 1"/>
    <property type="match status" value="1"/>
</dbReference>
<feature type="region of interest" description="Disordered" evidence="4">
    <location>
        <begin position="1"/>
        <end position="20"/>
    </location>
</feature>
<keyword evidence="2" id="KW-0596">Phosphopantetheine</keyword>
<dbReference type="InterPro" id="IPR036736">
    <property type="entry name" value="ACP-like_sf"/>
</dbReference>
<dbReference type="SUPFAM" id="SSF47336">
    <property type="entry name" value="ACP-like"/>
    <property type="match status" value="1"/>
</dbReference>
<dbReference type="Gene3D" id="1.10.1200.10">
    <property type="entry name" value="ACP-like"/>
    <property type="match status" value="1"/>
</dbReference>
<keyword evidence="3" id="KW-0597">Phosphoprotein</keyword>
<reference evidence="6 7" key="1">
    <citation type="journal article" date="2011" name="J. Bacteriol.">
        <title>Genome sequence of 'Pedosphaera parvula' Ellin514, an aerobic Verrucomicrobial isolate from pasture soil.</title>
        <authorList>
            <person name="Kant R."/>
            <person name="van Passel M.W."/>
            <person name="Sangwan P."/>
            <person name="Palva A."/>
            <person name="Lucas S."/>
            <person name="Copeland A."/>
            <person name="Lapidus A."/>
            <person name="Glavina Del Rio T."/>
            <person name="Dalin E."/>
            <person name="Tice H."/>
            <person name="Bruce D."/>
            <person name="Goodwin L."/>
            <person name="Pitluck S."/>
            <person name="Chertkov O."/>
            <person name="Larimer F.W."/>
            <person name="Land M.L."/>
            <person name="Hauser L."/>
            <person name="Brettin T.S."/>
            <person name="Detter J.C."/>
            <person name="Han S."/>
            <person name="de Vos W.M."/>
            <person name="Janssen P.H."/>
            <person name="Smidt H."/>
        </authorList>
    </citation>
    <scope>NUCLEOTIDE SEQUENCE [LARGE SCALE GENOMIC DNA]</scope>
    <source>
        <strain evidence="6 7">Ellin514</strain>
    </source>
</reference>
<dbReference type="GO" id="GO:0044550">
    <property type="term" value="P:secondary metabolite biosynthetic process"/>
    <property type="evidence" value="ECO:0007669"/>
    <property type="project" value="TreeGrafter"/>
</dbReference>
<proteinExistence type="predicted"/>
<evidence type="ECO:0000313" key="7">
    <source>
        <dbReference type="Proteomes" id="UP000003688"/>
    </source>
</evidence>
<dbReference type="InterPro" id="IPR009081">
    <property type="entry name" value="PP-bd_ACP"/>
</dbReference>
<dbReference type="PANTHER" id="PTHR45527">
    <property type="entry name" value="NONRIBOSOMAL PEPTIDE SYNTHETASE"/>
    <property type="match status" value="1"/>
</dbReference>
<dbReference type="GO" id="GO:0016788">
    <property type="term" value="F:hydrolase activity, acting on ester bonds"/>
    <property type="evidence" value="ECO:0007669"/>
    <property type="project" value="UniProtKB-ARBA"/>
</dbReference>
<dbReference type="EMBL" id="ABOX02000050">
    <property type="protein sequence ID" value="EEF58109.1"/>
    <property type="molecule type" value="Genomic_DNA"/>
</dbReference>
<organism evidence="6 7">
    <name type="scientific">Pedosphaera parvula (strain Ellin514)</name>
    <dbReference type="NCBI Taxonomy" id="320771"/>
    <lineage>
        <taxon>Bacteria</taxon>
        <taxon>Pseudomonadati</taxon>
        <taxon>Verrucomicrobiota</taxon>
        <taxon>Pedosphaerae</taxon>
        <taxon>Pedosphaerales</taxon>
        <taxon>Pedosphaeraceae</taxon>
        <taxon>Pedosphaera</taxon>
    </lineage>
</organism>
<accession>B9XQ12</accession>
<dbReference type="InterPro" id="IPR010037">
    <property type="entry name" value="FkbH_domain"/>
</dbReference>
<dbReference type="InterPro" id="IPR010033">
    <property type="entry name" value="HAD_SF_ppase_IIIC"/>
</dbReference>